<keyword evidence="4" id="KW-1185">Reference proteome</keyword>
<dbReference type="SUPFAM" id="SSF47413">
    <property type="entry name" value="lambda repressor-like DNA-binding domains"/>
    <property type="match status" value="1"/>
</dbReference>
<evidence type="ECO:0000256" key="1">
    <source>
        <dbReference type="ARBA" id="ARBA00023125"/>
    </source>
</evidence>
<keyword evidence="1" id="KW-0238">DNA-binding</keyword>
<gene>
    <name evidence="3" type="ORF">JQ619_36915</name>
</gene>
<dbReference type="Pfam" id="PF01381">
    <property type="entry name" value="HTH_3"/>
    <property type="match status" value="1"/>
</dbReference>
<dbReference type="Gene3D" id="1.10.260.40">
    <property type="entry name" value="lambda repressor-like DNA-binding domains"/>
    <property type="match status" value="1"/>
</dbReference>
<dbReference type="InterPro" id="IPR010982">
    <property type="entry name" value="Lambda_DNA-bd_dom_sf"/>
</dbReference>
<dbReference type="PANTHER" id="PTHR46797">
    <property type="entry name" value="HTH-TYPE TRANSCRIPTIONAL REGULATOR"/>
    <property type="match status" value="1"/>
</dbReference>
<proteinExistence type="predicted"/>
<dbReference type="PANTHER" id="PTHR46797:SF1">
    <property type="entry name" value="METHYLPHOSPHONATE SYNTHASE"/>
    <property type="match status" value="1"/>
</dbReference>
<accession>A0ABS5GJ82</accession>
<sequence>MNIRDVLAANLKRLRRTNGISQEQLAHRADIDRTYISLVERSRNAVSIDVLAALAAGLGVEPADLLKPTPPAVDLNKKGRRIKNR</sequence>
<dbReference type="RefSeq" id="WP_172241850.1">
    <property type="nucleotide sequence ID" value="NZ_JABFDP010000034.1"/>
</dbReference>
<comment type="caution">
    <text evidence="3">The sequence shown here is derived from an EMBL/GenBank/DDBJ whole genome shotgun (WGS) entry which is preliminary data.</text>
</comment>
<organism evidence="3 4">
    <name type="scientific">Bradyrhizobium denitrificans</name>
    <dbReference type="NCBI Taxonomy" id="2734912"/>
    <lineage>
        <taxon>Bacteria</taxon>
        <taxon>Pseudomonadati</taxon>
        <taxon>Pseudomonadota</taxon>
        <taxon>Alphaproteobacteria</taxon>
        <taxon>Hyphomicrobiales</taxon>
        <taxon>Nitrobacteraceae</taxon>
        <taxon>Bradyrhizobium</taxon>
    </lineage>
</organism>
<reference evidence="4" key="1">
    <citation type="journal article" date="2021" name="ISME J.">
        <title>Evolutionary origin and ecological implication of a unique nif island in free-living Bradyrhizobium lineages.</title>
        <authorList>
            <person name="Tao J."/>
        </authorList>
    </citation>
    <scope>NUCLEOTIDE SEQUENCE [LARGE SCALE GENOMIC DNA]</scope>
    <source>
        <strain evidence="4">SZCCT0094</strain>
    </source>
</reference>
<dbReference type="InterPro" id="IPR050807">
    <property type="entry name" value="TransReg_Diox_bact_type"/>
</dbReference>
<name>A0ABS5GJ82_9BRAD</name>
<dbReference type="PROSITE" id="PS50943">
    <property type="entry name" value="HTH_CROC1"/>
    <property type="match status" value="1"/>
</dbReference>
<evidence type="ECO:0000313" key="3">
    <source>
        <dbReference type="EMBL" id="MBR1141344.1"/>
    </source>
</evidence>
<dbReference type="Proteomes" id="UP001314635">
    <property type="component" value="Unassembled WGS sequence"/>
</dbReference>
<dbReference type="InterPro" id="IPR001387">
    <property type="entry name" value="Cro/C1-type_HTH"/>
</dbReference>
<evidence type="ECO:0000313" key="4">
    <source>
        <dbReference type="Proteomes" id="UP001314635"/>
    </source>
</evidence>
<dbReference type="EMBL" id="JAFCLK010000062">
    <property type="protein sequence ID" value="MBR1141344.1"/>
    <property type="molecule type" value="Genomic_DNA"/>
</dbReference>
<dbReference type="CDD" id="cd00093">
    <property type="entry name" value="HTH_XRE"/>
    <property type="match status" value="1"/>
</dbReference>
<dbReference type="SMART" id="SM00530">
    <property type="entry name" value="HTH_XRE"/>
    <property type="match status" value="1"/>
</dbReference>
<protein>
    <submittedName>
        <fullName evidence="3">Helix-turn-helix transcriptional regulator</fullName>
    </submittedName>
</protein>
<evidence type="ECO:0000259" key="2">
    <source>
        <dbReference type="PROSITE" id="PS50943"/>
    </source>
</evidence>
<feature type="domain" description="HTH cro/C1-type" evidence="2">
    <location>
        <begin position="11"/>
        <end position="65"/>
    </location>
</feature>